<feature type="compositionally biased region" description="Basic residues" evidence="1">
    <location>
        <begin position="167"/>
        <end position="183"/>
    </location>
</feature>
<organism evidence="2 3">
    <name type="scientific">Paspalum notatum var. saurae</name>
    <dbReference type="NCBI Taxonomy" id="547442"/>
    <lineage>
        <taxon>Eukaryota</taxon>
        <taxon>Viridiplantae</taxon>
        <taxon>Streptophyta</taxon>
        <taxon>Embryophyta</taxon>
        <taxon>Tracheophyta</taxon>
        <taxon>Spermatophyta</taxon>
        <taxon>Magnoliopsida</taxon>
        <taxon>Liliopsida</taxon>
        <taxon>Poales</taxon>
        <taxon>Poaceae</taxon>
        <taxon>PACMAD clade</taxon>
        <taxon>Panicoideae</taxon>
        <taxon>Andropogonodae</taxon>
        <taxon>Paspaleae</taxon>
        <taxon>Paspalinae</taxon>
        <taxon>Paspalum</taxon>
    </lineage>
</organism>
<dbReference type="AlphaFoldDB" id="A0AAQ3TUB9"/>
<evidence type="ECO:0000256" key="1">
    <source>
        <dbReference type="SAM" id="MobiDB-lite"/>
    </source>
</evidence>
<reference evidence="2 3" key="1">
    <citation type="submission" date="2024-02" db="EMBL/GenBank/DDBJ databases">
        <title>High-quality chromosome-scale genome assembly of Pensacola bahiagrass (Paspalum notatum Flugge var. saurae).</title>
        <authorList>
            <person name="Vega J.M."/>
            <person name="Podio M."/>
            <person name="Orjuela J."/>
            <person name="Siena L.A."/>
            <person name="Pessino S.C."/>
            <person name="Combes M.C."/>
            <person name="Mariac C."/>
            <person name="Albertini E."/>
            <person name="Pupilli F."/>
            <person name="Ortiz J.P.A."/>
            <person name="Leblanc O."/>
        </authorList>
    </citation>
    <scope>NUCLEOTIDE SEQUENCE [LARGE SCALE GENOMIC DNA]</scope>
    <source>
        <strain evidence="2">R1</strain>
        <tissue evidence="2">Leaf</tissue>
    </source>
</reference>
<feature type="region of interest" description="Disordered" evidence="1">
    <location>
        <begin position="521"/>
        <end position="559"/>
    </location>
</feature>
<sequence>MRRLICPLFFHLQLSHPLHRQSASCVAAVLMKRRVFHVSPSRKSSGRQPSRADLVSLLHATPSEKGGSQPIARSDPPPLLLRLWSSFPRMRSPLPPLLRFRPKLPCRPATQPQSLVAYIIRPPTRRPAAQPTQRPPPPSPYSTSTPAVAVHRSPASPRLSVSPRPAQRSRRRSSSHRAARHGARAAGAREVPARARLRRRRRLPPPHRRRGPGRHAAGVVLRVPLLLPGGAGGGVVAARAGSAAAGAAHAAALHRRVRARRHRAARLRHLRGAARAGRRGRRARRPAAPLRRGRARRHLGRVPGLRGQEGRRHRVAGGHGGRVRQGVPGRGGGGHGARDVRGGDEVHGPDQGRARGGEEEGGRGEDVRRRGHAGRRARGPRERPRLHGHLQGSLHGASRPPRPARGRGLAAVARRLPRRPPGPPPRPGARAVRAGLPPGGLPPGAVPRLLQPHVPGAPGPPHVPADGDPALGARRAAAGAAAGRAGVAVRVQPPHGAGPDHHLHRAGAAGDVRHLQREPAVDGDLADPRGGADAGQGGGRGAHVGAAGGGRRGCVPRGHHVPGALPAALLGALRGAHGQDRARGAGGEAGHLLRLHGARVEVDGPILLLHEPAPGVPRHLPAGAEARRDVRRRREERRRRRQPRAEGHRKGARLRVHHAYKEGQVHEARRQRRHR</sequence>
<feature type="compositionally biased region" description="Basic residues" evidence="1">
    <location>
        <begin position="369"/>
        <end position="378"/>
    </location>
</feature>
<feature type="compositionally biased region" description="Basic residues" evidence="1">
    <location>
        <begin position="195"/>
        <end position="213"/>
    </location>
</feature>
<feature type="compositionally biased region" description="Gly residues" evidence="1">
    <location>
        <begin position="532"/>
        <end position="552"/>
    </location>
</feature>
<feature type="compositionally biased region" description="Basic and acidic residues" evidence="1">
    <location>
        <begin position="659"/>
        <end position="668"/>
    </location>
</feature>
<dbReference type="Proteomes" id="UP001341281">
    <property type="component" value="Chromosome 05"/>
</dbReference>
<evidence type="ECO:0000313" key="2">
    <source>
        <dbReference type="EMBL" id="WVZ78187.1"/>
    </source>
</evidence>
<proteinExistence type="predicted"/>
<feature type="region of interest" description="Disordered" evidence="1">
    <location>
        <begin position="125"/>
        <end position="214"/>
    </location>
</feature>
<dbReference type="EMBL" id="CP144749">
    <property type="protein sequence ID" value="WVZ78187.1"/>
    <property type="molecule type" value="Genomic_DNA"/>
</dbReference>
<evidence type="ECO:0000313" key="3">
    <source>
        <dbReference type="Proteomes" id="UP001341281"/>
    </source>
</evidence>
<feature type="region of interest" description="Disordered" evidence="1">
    <location>
        <begin position="612"/>
        <end position="675"/>
    </location>
</feature>
<feature type="region of interest" description="Disordered" evidence="1">
    <location>
        <begin position="273"/>
        <end position="442"/>
    </location>
</feature>
<keyword evidence="3" id="KW-1185">Reference proteome</keyword>
<feature type="compositionally biased region" description="Basic and acidic residues" evidence="1">
    <location>
        <begin position="336"/>
        <end position="368"/>
    </location>
</feature>
<feature type="compositionally biased region" description="Basic residues" evidence="1">
    <location>
        <begin position="273"/>
        <end position="300"/>
    </location>
</feature>
<gene>
    <name evidence="2" type="ORF">U9M48_025938</name>
</gene>
<protein>
    <submittedName>
        <fullName evidence="2">Uncharacterized protein</fullName>
    </submittedName>
</protein>
<accession>A0AAQ3TUB9</accession>
<feature type="compositionally biased region" description="Basic residues" evidence="1">
    <location>
        <begin position="629"/>
        <end position="642"/>
    </location>
</feature>
<name>A0AAQ3TUB9_PASNO</name>